<dbReference type="Proteomes" id="UP001430290">
    <property type="component" value="Unassembled WGS sequence"/>
</dbReference>
<dbReference type="InterPro" id="IPR011992">
    <property type="entry name" value="EF-hand-dom_pair"/>
</dbReference>
<dbReference type="RefSeq" id="WP_223629586.1">
    <property type="nucleotide sequence ID" value="NZ_JAIQDJ010000008.1"/>
</dbReference>
<dbReference type="PROSITE" id="PS00018">
    <property type="entry name" value="EF_HAND_1"/>
    <property type="match status" value="2"/>
</dbReference>
<sequence length="111" mass="12464">MRRATAVALLTCVLPLAAPAQVQRSSDYLAKMDSDGDGRVSLLEYQDWLSYAFDRMDRNHDGVLNADEQPGGKRKPITREAYRAQLAERFRKQDMNHDGFLGAKELAAPPQ</sequence>
<organism evidence="3 4">
    <name type="scientific">Thermomonas beijingensis</name>
    <dbReference type="NCBI Taxonomy" id="2872701"/>
    <lineage>
        <taxon>Bacteria</taxon>
        <taxon>Pseudomonadati</taxon>
        <taxon>Pseudomonadota</taxon>
        <taxon>Gammaproteobacteria</taxon>
        <taxon>Lysobacterales</taxon>
        <taxon>Lysobacteraceae</taxon>
        <taxon>Thermomonas</taxon>
    </lineage>
</organism>
<comment type="caution">
    <text evidence="3">The sequence shown here is derived from an EMBL/GenBank/DDBJ whole genome shotgun (WGS) entry which is preliminary data.</text>
</comment>
<evidence type="ECO:0000313" key="4">
    <source>
        <dbReference type="Proteomes" id="UP001430290"/>
    </source>
</evidence>
<protein>
    <recommendedName>
        <fullName evidence="2">EF-hand domain-containing protein</fullName>
    </recommendedName>
</protein>
<feature type="domain" description="EF-hand" evidence="2">
    <location>
        <begin position="81"/>
        <end position="111"/>
    </location>
</feature>
<dbReference type="InterPro" id="IPR002048">
    <property type="entry name" value="EF_hand_dom"/>
</dbReference>
<feature type="chain" id="PRO_5045207042" description="EF-hand domain-containing protein" evidence="1">
    <location>
        <begin position="21"/>
        <end position="111"/>
    </location>
</feature>
<evidence type="ECO:0000256" key="1">
    <source>
        <dbReference type="SAM" id="SignalP"/>
    </source>
</evidence>
<dbReference type="EMBL" id="JAIQDJ010000008">
    <property type="protein sequence ID" value="MBZ4186911.1"/>
    <property type="molecule type" value="Genomic_DNA"/>
</dbReference>
<dbReference type="PROSITE" id="PS50222">
    <property type="entry name" value="EF_HAND_2"/>
    <property type="match status" value="2"/>
</dbReference>
<keyword evidence="4" id="KW-1185">Reference proteome</keyword>
<accession>A0ABS7TGE3</accession>
<reference evidence="3" key="1">
    <citation type="submission" date="2021-09" db="EMBL/GenBank/DDBJ databases">
        <authorList>
            <person name="Wu T."/>
            <person name="Guo S.Z."/>
        </authorList>
    </citation>
    <scope>NUCLEOTIDE SEQUENCE</scope>
    <source>
        <strain evidence="3">RSS-23</strain>
    </source>
</reference>
<gene>
    <name evidence="3" type="ORF">K7B09_11325</name>
</gene>
<feature type="signal peptide" evidence="1">
    <location>
        <begin position="1"/>
        <end position="20"/>
    </location>
</feature>
<dbReference type="SUPFAM" id="SSF47473">
    <property type="entry name" value="EF-hand"/>
    <property type="match status" value="1"/>
</dbReference>
<name>A0ABS7TGE3_9GAMM</name>
<evidence type="ECO:0000259" key="2">
    <source>
        <dbReference type="PROSITE" id="PS50222"/>
    </source>
</evidence>
<dbReference type="Gene3D" id="1.10.238.10">
    <property type="entry name" value="EF-hand"/>
    <property type="match status" value="1"/>
</dbReference>
<dbReference type="InterPro" id="IPR018247">
    <property type="entry name" value="EF_Hand_1_Ca_BS"/>
</dbReference>
<keyword evidence="1" id="KW-0732">Signal</keyword>
<feature type="domain" description="EF-hand" evidence="2">
    <location>
        <begin position="20"/>
        <end position="55"/>
    </location>
</feature>
<proteinExistence type="predicted"/>
<dbReference type="Pfam" id="PF13202">
    <property type="entry name" value="EF-hand_5"/>
    <property type="match status" value="3"/>
</dbReference>
<evidence type="ECO:0000313" key="3">
    <source>
        <dbReference type="EMBL" id="MBZ4186911.1"/>
    </source>
</evidence>